<feature type="modified residue" description="4-aspartylphosphate" evidence="5">
    <location>
        <position position="661"/>
    </location>
</feature>
<dbReference type="SUPFAM" id="SSF55874">
    <property type="entry name" value="ATPase domain of HSP90 chaperone/DNA topoisomerase II/histidine kinase"/>
    <property type="match status" value="1"/>
</dbReference>
<evidence type="ECO:0000256" key="3">
    <source>
        <dbReference type="ARBA" id="ARBA00022553"/>
    </source>
</evidence>
<name>A0A4Q7P2U0_9FLAO</name>
<accession>A0A4Q7P2U0</accession>
<dbReference type="Pfam" id="PF02518">
    <property type="entry name" value="HATPase_c"/>
    <property type="match status" value="1"/>
</dbReference>
<proteinExistence type="predicted"/>
<dbReference type="PROSITE" id="PS50109">
    <property type="entry name" value="HIS_KIN"/>
    <property type="match status" value="1"/>
</dbReference>
<dbReference type="EC" id="2.7.13.3" evidence="2"/>
<dbReference type="Pfam" id="PF00512">
    <property type="entry name" value="HisKA"/>
    <property type="match status" value="1"/>
</dbReference>
<comment type="caution">
    <text evidence="10">The sequence shown here is derived from an EMBL/GenBank/DDBJ whole genome shotgun (WGS) entry which is preliminary data.</text>
</comment>
<reference evidence="10 11" key="1">
    <citation type="submission" date="2019-02" db="EMBL/GenBank/DDBJ databases">
        <title>Genomic Encyclopedia of Type Strains, Phase IV (KMG-IV): sequencing the most valuable type-strain genomes for metagenomic binning, comparative biology and taxonomic classification.</title>
        <authorList>
            <person name="Goeker M."/>
        </authorList>
    </citation>
    <scope>NUCLEOTIDE SEQUENCE [LARGE SCALE GENOMIC DNA]</scope>
    <source>
        <strain evidence="10 11">DSM 17196</strain>
    </source>
</reference>
<dbReference type="CDD" id="cd17546">
    <property type="entry name" value="REC_hyHK_CKI1_RcsC-like"/>
    <property type="match status" value="1"/>
</dbReference>
<dbReference type="PROSITE" id="PS50110">
    <property type="entry name" value="RESPONSE_REGULATORY"/>
    <property type="match status" value="1"/>
</dbReference>
<keyword evidence="6" id="KW-0175">Coiled coil</keyword>
<gene>
    <name evidence="10" type="ORF">EV197_2248</name>
</gene>
<evidence type="ECO:0000313" key="10">
    <source>
        <dbReference type="EMBL" id="RZS93668.1"/>
    </source>
</evidence>
<evidence type="ECO:0000313" key="11">
    <source>
        <dbReference type="Proteomes" id="UP000292262"/>
    </source>
</evidence>
<dbReference type="CDD" id="cd00082">
    <property type="entry name" value="HisKA"/>
    <property type="match status" value="1"/>
</dbReference>
<evidence type="ECO:0000256" key="6">
    <source>
        <dbReference type="SAM" id="Coils"/>
    </source>
</evidence>
<keyword evidence="7" id="KW-1133">Transmembrane helix</keyword>
<dbReference type="SMART" id="SM00388">
    <property type="entry name" value="HisKA"/>
    <property type="match status" value="1"/>
</dbReference>
<keyword evidence="11" id="KW-1185">Reference proteome</keyword>
<dbReference type="PRINTS" id="PR00344">
    <property type="entry name" value="BCTRLSENSOR"/>
</dbReference>
<dbReference type="Gene3D" id="1.25.40.10">
    <property type="entry name" value="Tetratricopeptide repeat domain"/>
    <property type="match status" value="1"/>
</dbReference>
<evidence type="ECO:0000259" key="9">
    <source>
        <dbReference type="PROSITE" id="PS50110"/>
    </source>
</evidence>
<keyword evidence="7" id="KW-0472">Membrane</keyword>
<feature type="transmembrane region" description="Helical" evidence="7">
    <location>
        <begin position="309"/>
        <end position="329"/>
    </location>
</feature>
<dbReference type="InterPro" id="IPR011006">
    <property type="entry name" value="CheY-like_superfamily"/>
</dbReference>
<dbReference type="InterPro" id="IPR003594">
    <property type="entry name" value="HATPase_dom"/>
</dbReference>
<dbReference type="EMBL" id="SGXE01000002">
    <property type="protein sequence ID" value="RZS93668.1"/>
    <property type="molecule type" value="Genomic_DNA"/>
</dbReference>
<evidence type="ECO:0000256" key="7">
    <source>
        <dbReference type="SAM" id="Phobius"/>
    </source>
</evidence>
<keyword evidence="3 5" id="KW-0597">Phosphoprotein</keyword>
<dbReference type="InterPro" id="IPR036097">
    <property type="entry name" value="HisK_dim/P_sf"/>
</dbReference>
<evidence type="ECO:0000259" key="8">
    <source>
        <dbReference type="PROSITE" id="PS50109"/>
    </source>
</evidence>
<dbReference type="SUPFAM" id="SSF47384">
    <property type="entry name" value="Homodimeric domain of signal transducing histidine kinase"/>
    <property type="match status" value="1"/>
</dbReference>
<dbReference type="InterPro" id="IPR001789">
    <property type="entry name" value="Sig_transdc_resp-reg_receiver"/>
</dbReference>
<dbReference type="InterPro" id="IPR011990">
    <property type="entry name" value="TPR-like_helical_dom_sf"/>
</dbReference>
<dbReference type="Proteomes" id="UP000292262">
    <property type="component" value="Unassembled WGS sequence"/>
</dbReference>
<dbReference type="RefSeq" id="WP_130286785.1">
    <property type="nucleotide sequence ID" value="NZ_SGXE01000002.1"/>
</dbReference>
<organism evidence="10 11">
    <name type="scientific">Aquimarina brevivitae</name>
    <dbReference type="NCBI Taxonomy" id="323412"/>
    <lineage>
        <taxon>Bacteria</taxon>
        <taxon>Pseudomonadati</taxon>
        <taxon>Bacteroidota</taxon>
        <taxon>Flavobacteriia</taxon>
        <taxon>Flavobacteriales</taxon>
        <taxon>Flavobacteriaceae</taxon>
        <taxon>Aquimarina</taxon>
    </lineage>
</organism>
<dbReference type="InterPro" id="IPR003661">
    <property type="entry name" value="HisK_dim/P_dom"/>
</dbReference>
<evidence type="ECO:0000256" key="4">
    <source>
        <dbReference type="ARBA" id="ARBA00023012"/>
    </source>
</evidence>
<feature type="coiled-coil region" evidence="6">
    <location>
        <begin position="335"/>
        <end position="362"/>
    </location>
</feature>
<keyword evidence="7" id="KW-0812">Transmembrane</keyword>
<dbReference type="SMART" id="SM00387">
    <property type="entry name" value="HATPase_c"/>
    <property type="match status" value="1"/>
</dbReference>
<dbReference type="InterPro" id="IPR004358">
    <property type="entry name" value="Sig_transdc_His_kin-like_C"/>
</dbReference>
<dbReference type="InterPro" id="IPR036890">
    <property type="entry name" value="HATPase_C_sf"/>
</dbReference>
<dbReference type="InterPro" id="IPR005467">
    <property type="entry name" value="His_kinase_dom"/>
</dbReference>
<dbReference type="SUPFAM" id="SSF52172">
    <property type="entry name" value="CheY-like"/>
    <property type="match status" value="1"/>
</dbReference>
<dbReference type="SUPFAM" id="SSF48452">
    <property type="entry name" value="TPR-like"/>
    <property type="match status" value="1"/>
</dbReference>
<evidence type="ECO:0000256" key="5">
    <source>
        <dbReference type="PROSITE-ProRule" id="PRU00169"/>
    </source>
</evidence>
<keyword evidence="4" id="KW-0902">Two-component regulatory system</keyword>
<dbReference type="PANTHER" id="PTHR45339:SF1">
    <property type="entry name" value="HYBRID SIGNAL TRANSDUCTION HISTIDINE KINASE J"/>
    <property type="match status" value="1"/>
</dbReference>
<evidence type="ECO:0000256" key="1">
    <source>
        <dbReference type="ARBA" id="ARBA00000085"/>
    </source>
</evidence>
<comment type="catalytic activity">
    <reaction evidence="1">
        <text>ATP + protein L-histidine = ADP + protein N-phospho-L-histidine.</text>
        <dbReference type="EC" id="2.7.13.3"/>
    </reaction>
</comment>
<evidence type="ECO:0000256" key="2">
    <source>
        <dbReference type="ARBA" id="ARBA00012438"/>
    </source>
</evidence>
<dbReference type="Gene3D" id="1.10.287.130">
    <property type="match status" value="1"/>
</dbReference>
<dbReference type="Gene3D" id="3.30.565.10">
    <property type="entry name" value="Histidine kinase-like ATPase, C-terminal domain"/>
    <property type="match status" value="1"/>
</dbReference>
<dbReference type="PANTHER" id="PTHR45339">
    <property type="entry name" value="HYBRID SIGNAL TRANSDUCTION HISTIDINE KINASE J"/>
    <property type="match status" value="1"/>
</dbReference>
<dbReference type="Pfam" id="PF00072">
    <property type="entry name" value="Response_reg"/>
    <property type="match status" value="1"/>
</dbReference>
<dbReference type="SMART" id="SM00448">
    <property type="entry name" value="REC"/>
    <property type="match status" value="1"/>
</dbReference>
<dbReference type="GO" id="GO:0000155">
    <property type="term" value="F:phosphorelay sensor kinase activity"/>
    <property type="evidence" value="ECO:0007669"/>
    <property type="project" value="InterPro"/>
</dbReference>
<dbReference type="AlphaFoldDB" id="A0A4Q7P2U0"/>
<dbReference type="Gene3D" id="3.40.50.2300">
    <property type="match status" value="1"/>
</dbReference>
<sequence>MGKKYIYLSLIFLVSFNAIGQEPKRVVIDSIQELIDISNDLTFEFKIKESLEYAIKAANYAHKLDNDYYKGHAYYMMGYNYSVLVDHKSAEKSYRNALEYATKAKDSVLMLWSYNGLGSVYSDGYNNLETSLVFYNKAKDLGKILEMDEEYMTPVINLAWTYIDIKEPDKAYPYLLEAEQLVTKTRDLRGYCEVMYLQGRYHFQKGELDIAKNKFNDCLETAKQHDILADLSYVFESRAELFQKIGKMDSAYYDLQAYQNYKDKLYDKEKLKQIEVAKISFGVDEYERQLNVAKAEKEYQEGITRNNKIINIISIVGLITLLGIIVFVYREYRIKEKLNNALKTKNEQLVEAKLEAEKLAQAKSQFVSTISHELRTPLYGVIGISSLLLEDQEILPKHKKLLGSLKFSGDYLLNLINNVLRISKIESQEPEQIKTPTNLYKLSQNLLNSFEYQAKSKNNQLNLDAPKDLPETVSVDSLGLSEVLVNLIGNSSKFTENGNIWLRIKVLDQTNESLTIRYEVEDNGLGIPENKKEFIFEKFSQLDRESNKVEGTGLGLSIVKNILANMDSQIYLESEEGKGTKFYFDLTLEVINEIEESNLKNDENDNSKSYHKILVAEDNKINQIVTKNLLNLIGYDCTIVENGFNAIQLVKKEDFDLILMDLNMPYVDGREATKRIREFDKTTPIIALTAAEISEVKDECIALGMNDLINKPLNKNDLKTIIKKNLKT</sequence>
<protein>
    <recommendedName>
        <fullName evidence="2">histidine kinase</fullName>
        <ecNumber evidence="2">2.7.13.3</ecNumber>
    </recommendedName>
</protein>
<dbReference type="OrthoDB" id="4457677at2"/>
<feature type="domain" description="Response regulatory" evidence="9">
    <location>
        <begin position="612"/>
        <end position="726"/>
    </location>
</feature>
<feature type="domain" description="Histidine kinase" evidence="8">
    <location>
        <begin position="369"/>
        <end position="590"/>
    </location>
</feature>